<gene>
    <name evidence="1" type="ORF">NK6_8394</name>
</gene>
<organism evidence="1 2">
    <name type="scientific">Bradyrhizobium diazoefficiens</name>
    <dbReference type="NCBI Taxonomy" id="1355477"/>
    <lineage>
        <taxon>Bacteria</taxon>
        <taxon>Pseudomonadati</taxon>
        <taxon>Pseudomonadota</taxon>
        <taxon>Alphaproteobacteria</taxon>
        <taxon>Hyphomicrobiales</taxon>
        <taxon>Nitrobacteraceae</taxon>
        <taxon>Bradyrhizobium</taxon>
    </lineage>
</organism>
<name>A0A0E4FXD4_9BRAD</name>
<proteinExistence type="predicted"/>
<dbReference type="EMBL" id="AP014685">
    <property type="protein sequence ID" value="BAR61543.1"/>
    <property type="molecule type" value="Genomic_DNA"/>
</dbReference>
<evidence type="ECO:0000313" key="2">
    <source>
        <dbReference type="Proteomes" id="UP000063308"/>
    </source>
</evidence>
<dbReference type="Proteomes" id="UP000063308">
    <property type="component" value="Chromosome"/>
</dbReference>
<accession>A0A0E4FXD4</accession>
<reference evidence="1 2" key="1">
    <citation type="submission" date="2014-11" db="EMBL/GenBank/DDBJ databases">
        <title>Symbiosis island explosion on the genome of extra-slow-growing strains of soybean bradyrhizobia with massive insertion sequences.</title>
        <authorList>
            <person name="Iida T."/>
            <person name="Minamisawa K."/>
        </authorList>
    </citation>
    <scope>NUCLEOTIDE SEQUENCE [LARGE SCALE GENOMIC DNA]</scope>
    <source>
        <strain evidence="1 2">NK6</strain>
    </source>
</reference>
<dbReference type="AlphaFoldDB" id="A0A0E4FXD4"/>
<protein>
    <submittedName>
        <fullName evidence="1">Uncharacterized protein</fullName>
    </submittedName>
</protein>
<evidence type="ECO:0000313" key="1">
    <source>
        <dbReference type="EMBL" id="BAR61543.1"/>
    </source>
</evidence>
<sequence>MPMSVAMPPARGRRADLIWIKCTDAIGIMSPRNDATP</sequence>